<evidence type="ECO:0000313" key="2">
    <source>
        <dbReference type="EMBL" id="MCT8987887.1"/>
    </source>
</evidence>
<dbReference type="RefSeq" id="WP_261734088.1">
    <property type="nucleotide sequence ID" value="NZ_JAODOQ010000001.1"/>
</dbReference>
<feature type="transmembrane region" description="Helical" evidence="1">
    <location>
        <begin position="16"/>
        <end position="37"/>
    </location>
</feature>
<dbReference type="Proteomes" id="UP001431192">
    <property type="component" value="Unassembled WGS sequence"/>
</dbReference>
<evidence type="ECO:0000313" key="3">
    <source>
        <dbReference type="Proteomes" id="UP001431192"/>
    </source>
</evidence>
<gene>
    <name evidence="2" type="ORF">N4T56_17245</name>
</gene>
<keyword evidence="3" id="KW-1185">Reference proteome</keyword>
<dbReference type="EMBL" id="JAODOQ010000001">
    <property type="protein sequence ID" value="MCT8987887.1"/>
    <property type="molecule type" value="Genomic_DNA"/>
</dbReference>
<organism evidence="2 3">
    <name type="scientific">Shewanella phaeophyticola</name>
    <dbReference type="NCBI Taxonomy" id="2978345"/>
    <lineage>
        <taxon>Bacteria</taxon>
        <taxon>Pseudomonadati</taxon>
        <taxon>Pseudomonadota</taxon>
        <taxon>Gammaproteobacteria</taxon>
        <taxon>Alteromonadales</taxon>
        <taxon>Shewanellaceae</taxon>
        <taxon>Shewanella</taxon>
    </lineage>
</organism>
<reference evidence="2" key="1">
    <citation type="submission" date="2022-09" db="EMBL/GenBank/DDBJ databases">
        <title>Shewanella sp. KJ10-1 sp.nov, isolated from marine algae.</title>
        <authorList>
            <person name="Butt M."/>
            <person name="Lee J.K."/>
            <person name="Kim J.M."/>
            <person name="Choi D.G."/>
        </authorList>
    </citation>
    <scope>NUCLEOTIDE SEQUENCE</scope>
    <source>
        <strain evidence="2">KJ10-1</strain>
    </source>
</reference>
<keyword evidence="1" id="KW-0472">Membrane</keyword>
<accession>A0ABT2P5E0</accession>
<sequence length="108" mass="12146">MHEQEDPQILNDQINLLYRSAIPGIAATVIASAGLAFGFKNQSISDDKLLWWLCLSVLMVLRSFDTFLWLKRSIKGIVGSKNDLYRYSSGAILTAFFGSFFACFFIIV</sequence>
<evidence type="ECO:0000256" key="1">
    <source>
        <dbReference type="SAM" id="Phobius"/>
    </source>
</evidence>
<feature type="transmembrane region" description="Helical" evidence="1">
    <location>
        <begin position="90"/>
        <end position="107"/>
    </location>
</feature>
<keyword evidence="1" id="KW-1133">Transmembrane helix</keyword>
<feature type="transmembrane region" description="Helical" evidence="1">
    <location>
        <begin position="49"/>
        <end position="70"/>
    </location>
</feature>
<comment type="caution">
    <text evidence="2">The sequence shown here is derived from an EMBL/GenBank/DDBJ whole genome shotgun (WGS) entry which is preliminary data.</text>
</comment>
<proteinExistence type="predicted"/>
<keyword evidence="1" id="KW-0812">Transmembrane</keyword>
<protein>
    <submittedName>
        <fullName evidence="2">Uncharacterized protein</fullName>
    </submittedName>
</protein>
<name>A0ABT2P5E0_9GAMM</name>